<dbReference type="PANTHER" id="PTHR11941:SF158">
    <property type="entry name" value="ENOYL-COA HYDRATASE (AFU_ORTHOLOGUE AFUA_2G10650)"/>
    <property type="match status" value="1"/>
</dbReference>
<dbReference type="SUPFAM" id="SSF52096">
    <property type="entry name" value="ClpP/crotonase"/>
    <property type="match status" value="2"/>
</dbReference>
<dbReference type="STRING" id="155417.A0A4Q4TVH5"/>
<evidence type="ECO:0000256" key="2">
    <source>
        <dbReference type="RuleBase" id="RU003707"/>
    </source>
</evidence>
<evidence type="ECO:0000313" key="5">
    <source>
        <dbReference type="EMBL" id="RYP09640.1"/>
    </source>
</evidence>
<dbReference type="Proteomes" id="UP000293360">
    <property type="component" value="Unassembled WGS sequence"/>
</dbReference>
<comment type="similarity">
    <text evidence="1 2">Belongs to the enoyl-CoA hydratase/isomerase family.</text>
</comment>
<feature type="domain" description="Enoyl-CoA hydratase/isomerase" evidence="4">
    <location>
        <begin position="36"/>
        <end position="91"/>
    </location>
</feature>
<dbReference type="PANTHER" id="PTHR11941">
    <property type="entry name" value="ENOYL-COA HYDRATASE-RELATED"/>
    <property type="match status" value="1"/>
</dbReference>
<feature type="region of interest" description="Disordered" evidence="3">
    <location>
        <begin position="1"/>
        <end position="25"/>
    </location>
</feature>
<feature type="compositionally biased region" description="Polar residues" evidence="3">
    <location>
        <begin position="137"/>
        <end position="148"/>
    </location>
</feature>
<proteinExistence type="inferred from homology"/>
<evidence type="ECO:0000256" key="3">
    <source>
        <dbReference type="SAM" id="MobiDB-lite"/>
    </source>
</evidence>
<dbReference type="InterPro" id="IPR029045">
    <property type="entry name" value="ClpP/crotonase-like_dom_sf"/>
</dbReference>
<dbReference type="Pfam" id="PF16113">
    <property type="entry name" value="ECH_2"/>
    <property type="match status" value="1"/>
</dbReference>
<protein>
    <recommendedName>
        <fullName evidence="4">Enoyl-CoA hydratase/isomerase domain-containing protein</fullName>
    </recommendedName>
</protein>
<gene>
    <name evidence="5" type="ORF">DL764_001182</name>
</gene>
<dbReference type="InterPro" id="IPR001753">
    <property type="entry name" value="Enoyl-CoA_hydra/iso"/>
</dbReference>
<dbReference type="OrthoDB" id="2139957at2759"/>
<dbReference type="GO" id="GO:0006635">
    <property type="term" value="P:fatty acid beta-oxidation"/>
    <property type="evidence" value="ECO:0007669"/>
    <property type="project" value="TreeGrafter"/>
</dbReference>
<dbReference type="Pfam" id="PF00378">
    <property type="entry name" value="ECH_1"/>
    <property type="match status" value="1"/>
</dbReference>
<dbReference type="CDD" id="cd06558">
    <property type="entry name" value="crotonase-like"/>
    <property type="match status" value="1"/>
</dbReference>
<dbReference type="EMBL" id="QJNU01000032">
    <property type="protein sequence ID" value="RYP09640.1"/>
    <property type="molecule type" value="Genomic_DNA"/>
</dbReference>
<evidence type="ECO:0000259" key="4">
    <source>
        <dbReference type="Pfam" id="PF16113"/>
    </source>
</evidence>
<evidence type="ECO:0000313" key="6">
    <source>
        <dbReference type="Proteomes" id="UP000293360"/>
    </source>
</evidence>
<accession>A0A4Q4TVH5</accession>
<dbReference type="GO" id="GO:0005739">
    <property type="term" value="C:mitochondrion"/>
    <property type="evidence" value="ECO:0007669"/>
    <property type="project" value="TreeGrafter"/>
</dbReference>
<dbReference type="AlphaFoldDB" id="A0A4Q4TVH5"/>
<organism evidence="5 6">
    <name type="scientific">Monosporascus ibericus</name>
    <dbReference type="NCBI Taxonomy" id="155417"/>
    <lineage>
        <taxon>Eukaryota</taxon>
        <taxon>Fungi</taxon>
        <taxon>Dikarya</taxon>
        <taxon>Ascomycota</taxon>
        <taxon>Pezizomycotina</taxon>
        <taxon>Sordariomycetes</taxon>
        <taxon>Xylariomycetidae</taxon>
        <taxon>Xylariales</taxon>
        <taxon>Xylariales incertae sedis</taxon>
        <taxon>Monosporascus</taxon>
    </lineage>
</organism>
<comment type="caution">
    <text evidence="5">The sequence shown here is derived from an EMBL/GenBank/DDBJ whole genome shotgun (WGS) entry which is preliminary data.</text>
</comment>
<reference evidence="5 6" key="1">
    <citation type="submission" date="2018-06" db="EMBL/GenBank/DDBJ databases">
        <title>Complete Genomes of Monosporascus.</title>
        <authorList>
            <person name="Robinson A.J."/>
            <person name="Natvig D.O."/>
        </authorList>
    </citation>
    <scope>NUCLEOTIDE SEQUENCE [LARGE SCALE GENOMIC DNA]</scope>
    <source>
        <strain evidence="5 6">CBS 110550</strain>
    </source>
</reference>
<dbReference type="GO" id="GO:0003824">
    <property type="term" value="F:catalytic activity"/>
    <property type="evidence" value="ECO:0007669"/>
    <property type="project" value="InterPro"/>
</dbReference>
<dbReference type="PROSITE" id="PS00166">
    <property type="entry name" value="ENOYL_COA_HYDRATASE"/>
    <property type="match status" value="1"/>
</dbReference>
<evidence type="ECO:0000256" key="1">
    <source>
        <dbReference type="ARBA" id="ARBA00005254"/>
    </source>
</evidence>
<dbReference type="InterPro" id="IPR045004">
    <property type="entry name" value="ECH_dom"/>
</dbReference>
<dbReference type="InterPro" id="IPR018376">
    <property type="entry name" value="Enoyl-CoA_hyd/isom_CS"/>
</dbReference>
<feature type="region of interest" description="Disordered" evidence="3">
    <location>
        <begin position="101"/>
        <end position="165"/>
    </location>
</feature>
<keyword evidence="6" id="KW-1185">Reference proteome</keyword>
<feature type="compositionally biased region" description="Polar residues" evidence="3">
    <location>
        <begin position="116"/>
        <end position="127"/>
    </location>
</feature>
<dbReference type="Gene3D" id="3.90.226.10">
    <property type="entry name" value="2-enoyl-CoA Hydratase, Chain A, domain 1"/>
    <property type="match status" value="1"/>
</dbReference>
<feature type="compositionally biased region" description="Polar residues" evidence="3">
    <location>
        <begin position="1"/>
        <end position="11"/>
    </location>
</feature>
<feature type="compositionally biased region" description="Gly residues" evidence="3">
    <location>
        <begin position="101"/>
        <end position="112"/>
    </location>
</feature>
<name>A0A4Q4TVH5_9PEZI</name>
<sequence length="411" mass="43414">MPSAAGTTTNLPAGLTDSPPATPHVEVSFPRPHVLLVRLNRPERLNAVPRPLHAALERLWDWYDAQPALRCAVLTGAGKAFCAGADLREWDGLNNAASRGSGVGGGLEGGSATGSKTVKAQITQDGTGEQGVAVRSRTATQDANSSGNGATGHRDSLPRGGFGGLSNRGGKKPVIAAVNGACLGGGFEMVLNCDLVVASRAAAVFGLPEVGVGVVAVQGALPRLARSLGSRQRALEVALAGRSYDAARMREWGLVNEIVEGDSAAVVEAALRWAERIVANSPDAVIVSREGIKLGCEGVNPEVATDILIKGWYARIEGAENMVEGVRSFVEKRKPVWKDTQAANKISSVKLCGYQWDDMQELFSSYYFVINGIAAIADIEAIWRTRMSSELALARVWELKGRRSPLVSVPV</sequence>